<dbReference type="Pfam" id="PF00578">
    <property type="entry name" value="AhpC-TSA"/>
    <property type="match status" value="1"/>
</dbReference>
<comment type="subcellular location">
    <subcellularLocation>
        <location evidence="1">Nucleus</location>
    </subcellularLocation>
</comment>
<dbReference type="SUPFAM" id="SSF52833">
    <property type="entry name" value="Thioredoxin-like"/>
    <property type="match status" value="1"/>
</dbReference>
<dbReference type="Proteomes" id="UP000237438">
    <property type="component" value="Unassembled WGS sequence"/>
</dbReference>
<evidence type="ECO:0000259" key="15">
    <source>
        <dbReference type="PROSITE" id="PS51352"/>
    </source>
</evidence>
<feature type="region of interest" description="Disordered" evidence="14">
    <location>
        <begin position="215"/>
        <end position="259"/>
    </location>
</feature>
<dbReference type="CDD" id="cd03017">
    <property type="entry name" value="PRX_BCP"/>
    <property type="match status" value="1"/>
</dbReference>
<keyword evidence="7" id="KW-1015">Disulfide bond</keyword>
<keyword evidence="4" id="KW-0575">Peroxidase</keyword>
<dbReference type="GO" id="GO:0005634">
    <property type="term" value="C:nucleus"/>
    <property type="evidence" value="ECO:0007669"/>
    <property type="project" value="UniProtKB-SubCell"/>
</dbReference>
<comment type="similarity">
    <text evidence="11">Belongs to the peroxiredoxin family. BCP/PrxQ subfamily.</text>
</comment>
<accession>A0A2S4PR05</accession>
<evidence type="ECO:0000256" key="10">
    <source>
        <dbReference type="ARBA" id="ARBA00032824"/>
    </source>
</evidence>
<feature type="compositionally biased region" description="Basic residues" evidence="14">
    <location>
        <begin position="1"/>
        <end position="10"/>
    </location>
</feature>
<dbReference type="InterPro" id="IPR036249">
    <property type="entry name" value="Thioredoxin-like_sf"/>
</dbReference>
<evidence type="ECO:0000256" key="12">
    <source>
        <dbReference type="ARBA" id="ARBA00049091"/>
    </source>
</evidence>
<evidence type="ECO:0000256" key="7">
    <source>
        <dbReference type="ARBA" id="ARBA00023157"/>
    </source>
</evidence>
<organism evidence="16 17">
    <name type="scientific">Erysiphe pulchra</name>
    <dbReference type="NCBI Taxonomy" id="225359"/>
    <lineage>
        <taxon>Eukaryota</taxon>
        <taxon>Fungi</taxon>
        <taxon>Dikarya</taxon>
        <taxon>Ascomycota</taxon>
        <taxon>Pezizomycotina</taxon>
        <taxon>Leotiomycetes</taxon>
        <taxon>Erysiphales</taxon>
        <taxon>Erysiphaceae</taxon>
        <taxon>Erysiphe</taxon>
    </lineage>
</organism>
<evidence type="ECO:0000256" key="14">
    <source>
        <dbReference type="SAM" id="MobiDB-lite"/>
    </source>
</evidence>
<evidence type="ECO:0000256" key="8">
    <source>
        <dbReference type="ARBA" id="ARBA00023242"/>
    </source>
</evidence>
<dbReference type="Gene3D" id="3.40.30.10">
    <property type="entry name" value="Glutaredoxin"/>
    <property type="match status" value="1"/>
</dbReference>
<feature type="compositionally biased region" description="Low complexity" evidence="14">
    <location>
        <begin position="30"/>
        <end position="48"/>
    </location>
</feature>
<keyword evidence="9" id="KW-0676">Redox-active center</keyword>
<keyword evidence="8" id="KW-0539">Nucleus</keyword>
<evidence type="ECO:0000256" key="6">
    <source>
        <dbReference type="ARBA" id="ARBA00023002"/>
    </source>
</evidence>
<dbReference type="InterPro" id="IPR050924">
    <property type="entry name" value="Peroxiredoxin_BCP/PrxQ"/>
</dbReference>
<dbReference type="PANTHER" id="PTHR42801:SF23">
    <property type="entry name" value="PEROXIREDOXIN DOT5"/>
    <property type="match status" value="1"/>
</dbReference>
<evidence type="ECO:0000313" key="17">
    <source>
        <dbReference type="Proteomes" id="UP000237438"/>
    </source>
</evidence>
<evidence type="ECO:0000256" key="1">
    <source>
        <dbReference type="ARBA" id="ARBA00004123"/>
    </source>
</evidence>
<feature type="region of interest" description="Disordered" evidence="14">
    <location>
        <begin position="1"/>
        <end position="65"/>
    </location>
</feature>
<keyword evidence="5" id="KW-0049">Antioxidant</keyword>
<dbReference type="InterPro" id="IPR013766">
    <property type="entry name" value="Thioredoxin_domain"/>
</dbReference>
<dbReference type="EMBL" id="PEDP01001009">
    <property type="protein sequence ID" value="POS84444.1"/>
    <property type="molecule type" value="Genomic_DNA"/>
</dbReference>
<evidence type="ECO:0000256" key="4">
    <source>
        <dbReference type="ARBA" id="ARBA00022559"/>
    </source>
</evidence>
<sequence>MPATLRKRKSPVAQPAAVESTTRKKKKTGTGKSSAKVGNSSVSSPSSDKSQEDEKVKTKSTPSSRKIAVGDTITLKGFGGEIETHEGAKTTLLELVEESKNGVVIFTYPKASTPGCTTQACLFRDQYSSLTSTGLSIYGLSKDTTKANTNFKTKQNLPYPLLCDPSSSLIKAIGLSKAPSGITRGVFVVDKHGKVLAYQAGGPAATVDVVKSLVESDSTEEEAEVEAETSAAVEESSSKTDNVDEQISKPTETGDKTDS</sequence>
<reference evidence="16 17" key="1">
    <citation type="submission" date="2017-10" db="EMBL/GenBank/DDBJ databases">
        <title>Development of genomic resources for the powdery mildew, Erysiphe pulchra.</title>
        <authorList>
            <person name="Wadl P.A."/>
            <person name="Mack B.M."/>
            <person name="Moore G."/>
            <person name="Beltz S.B."/>
        </authorList>
    </citation>
    <scope>NUCLEOTIDE SEQUENCE [LARGE SCALE GENOMIC DNA]</scope>
    <source>
        <strain evidence="16">Cflorida</strain>
    </source>
</reference>
<dbReference type="STRING" id="225359.A0A2S4PR05"/>
<dbReference type="AlphaFoldDB" id="A0A2S4PR05"/>
<comment type="catalytic activity">
    <reaction evidence="12">
        <text>a hydroperoxide + [thioredoxin]-dithiol = an alcohol + [thioredoxin]-disulfide + H2O</text>
        <dbReference type="Rhea" id="RHEA:62620"/>
        <dbReference type="Rhea" id="RHEA-COMP:10698"/>
        <dbReference type="Rhea" id="RHEA-COMP:10700"/>
        <dbReference type="ChEBI" id="CHEBI:15377"/>
        <dbReference type="ChEBI" id="CHEBI:29950"/>
        <dbReference type="ChEBI" id="CHEBI:30879"/>
        <dbReference type="ChEBI" id="CHEBI:35924"/>
        <dbReference type="ChEBI" id="CHEBI:50058"/>
        <dbReference type="EC" id="1.11.1.24"/>
    </reaction>
</comment>
<dbReference type="OrthoDB" id="338622at2759"/>
<evidence type="ECO:0000256" key="3">
    <source>
        <dbReference type="ARBA" id="ARBA00013017"/>
    </source>
</evidence>
<feature type="domain" description="Thioredoxin" evidence="15">
    <location>
        <begin position="64"/>
        <end position="219"/>
    </location>
</feature>
<protein>
    <recommendedName>
        <fullName evidence="3">thioredoxin-dependent peroxiredoxin</fullName>
        <ecNumber evidence="3">1.11.1.24</ecNumber>
    </recommendedName>
    <alternativeName>
        <fullName evidence="13">Nuclear thiol peroxidase</fullName>
    </alternativeName>
    <alternativeName>
        <fullName evidence="10">Thioredoxin peroxidase</fullName>
    </alternativeName>
</protein>
<evidence type="ECO:0000256" key="2">
    <source>
        <dbReference type="ARBA" id="ARBA00011245"/>
    </source>
</evidence>
<dbReference type="GO" id="GO:0045454">
    <property type="term" value="P:cell redox homeostasis"/>
    <property type="evidence" value="ECO:0007669"/>
    <property type="project" value="TreeGrafter"/>
</dbReference>
<dbReference type="EC" id="1.11.1.24" evidence="3"/>
<dbReference type="FunFam" id="3.40.30.10:FF:000157">
    <property type="entry name" value="DOT5p Nuclear thiol peroxidase"/>
    <property type="match status" value="1"/>
</dbReference>
<evidence type="ECO:0000256" key="13">
    <source>
        <dbReference type="ARBA" id="ARBA00077538"/>
    </source>
</evidence>
<feature type="compositionally biased region" description="Acidic residues" evidence="14">
    <location>
        <begin position="217"/>
        <end position="227"/>
    </location>
</feature>
<dbReference type="PANTHER" id="PTHR42801">
    <property type="entry name" value="THIOREDOXIN-DEPENDENT PEROXIDE REDUCTASE"/>
    <property type="match status" value="1"/>
</dbReference>
<comment type="subunit">
    <text evidence="2">Monomer.</text>
</comment>
<dbReference type="GO" id="GO:0034599">
    <property type="term" value="P:cellular response to oxidative stress"/>
    <property type="evidence" value="ECO:0007669"/>
    <property type="project" value="UniProtKB-ARBA"/>
</dbReference>
<gene>
    <name evidence="16" type="ORF">EPUL_004560</name>
</gene>
<evidence type="ECO:0000313" key="16">
    <source>
        <dbReference type="EMBL" id="POS84444.1"/>
    </source>
</evidence>
<dbReference type="GO" id="GO:0008379">
    <property type="term" value="F:thioredoxin peroxidase activity"/>
    <property type="evidence" value="ECO:0007669"/>
    <property type="project" value="TreeGrafter"/>
</dbReference>
<keyword evidence="17" id="KW-1185">Reference proteome</keyword>
<evidence type="ECO:0000256" key="9">
    <source>
        <dbReference type="ARBA" id="ARBA00023284"/>
    </source>
</evidence>
<name>A0A2S4PR05_9PEZI</name>
<evidence type="ECO:0000256" key="11">
    <source>
        <dbReference type="ARBA" id="ARBA00038489"/>
    </source>
</evidence>
<evidence type="ECO:0000256" key="5">
    <source>
        <dbReference type="ARBA" id="ARBA00022862"/>
    </source>
</evidence>
<dbReference type="PROSITE" id="PS51352">
    <property type="entry name" value="THIOREDOXIN_2"/>
    <property type="match status" value="1"/>
</dbReference>
<comment type="caution">
    <text evidence="16">The sequence shown here is derived from an EMBL/GenBank/DDBJ whole genome shotgun (WGS) entry which is preliminary data.</text>
</comment>
<proteinExistence type="inferred from homology"/>
<keyword evidence="6" id="KW-0560">Oxidoreductase</keyword>
<dbReference type="GO" id="GO:0005737">
    <property type="term" value="C:cytoplasm"/>
    <property type="evidence" value="ECO:0007669"/>
    <property type="project" value="TreeGrafter"/>
</dbReference>
<dbReference type="InterPro" id="IPR000866">
    <property type="entry name" value="AhpC/TSA"/>
</dbReference>